<feature type="coiled-coil region" evidence="1">
    <location>
        <begin position="106"/>
        <end position="163"/>
    </location>
</feature>
<evidence type="ECO:0008006" key="4">
    <source>
        <dbReference type="Google" id="ProtNLM"/>
    </source>
</evidence>
<evidence type="ECO:0000256" key="2">
    <source>
        <dbReference type="SAM" id="SignalP"/>
    </source>
</evidence>
<dbReference type="AlphaFoldDB" id="A0A1B2FEB2"/>
<evidence type="ECO:0000313" key="3">
    <source>
        <dbReference type="EMBL" id="ANY90555.1"/>
    </source>
</evidence>
<dbReference type="PROSITE" id="PS51257">
    <property type="entry name" value="PROKAR_LIPOPROTEIN"/>
    <property type="match status" value="1"/>
</dbReference>
<organism evidence="3">
    <name type="scientific">Pseudomonas putida</name>
    <name type="common">Arthrobacter siderocapsulatus</name>
    <dbReference type="NCBI Taxonomy" id="303"/>
    <lineage>
        <taxon>Bacteria</taxon>
        <taxon>Pseudomonadati</taxon>
        <taxon>Pseudomonadota</taxon>
        <taxon>Gammaproteobacteria</taxon>
        <taxon>Pseudomonadales</taxon>
        <taxon>Pseudomonadaceae</taxon>
        <taxon>Pseudomonas</taxon>
    </lineage>
</organism>
<protein>
    <recommendedName>
        <fullName evidence="4">Lipoprotein</fullName>
    </recommendedName>
</protein>
<dbReference type="RefSeq" id="WP_070090851.1">
    <property type="nucleotide sequence ID" value="NZ_CP016634.1"/>
</dbReference>
<reference evidence="3" key="1">
    <citation type="submission" date="2016-07" db="EMBL/GenBank/DDBJ databases">
        <title>New class B carbapenemase carried by novel plasmid in Pseudomonas putida enviromental strain in eastern Amazonia.</title>
        <authorList>
            <person name="Souza C.O."/>
            <person name="Lima K.V."/>
            <person name="Brasiliense D.M."/>
            <person name="Perez-Chaparro P.J."/>
            <person name="Mamizuka E.M."/>
            <person name="Lima M.O."/>
            <person name="Lima L.N."/>
            <person name="McCulloch J.A."/>
        </authorList>
    </citation>
    <scope>NUCLEOTIDE SEQUENCE [LARGE SCALE GENOMIC DNA]</scope>
    <source>
        <strain evidence="3">IEC33019</strain>
    </source>
</reference>
<feature type="signal peptide" evidence="2">
    <location>
        <begin position="1"/>
        <end position="21"/>
    </location>
</feature>
<feature type="chain" id="PRO_5008536865" description="Lipoprotein" evidence="2">
    <location>
        <begin position="22"/>
        <end position="167"/>
    </location>
</feature>
<keyword evidence="2" id="KW-0732">Signal</keyword>
<dbReference type="EMBL" id="CP016634">
    <property type="protein sequence ID" value="ANY90555.1"/>
    <property type="molecule type" value="Genomic_DNA"/>
</dbReference>
<keyword evidence="1" id="KW-0175">Coiled coil</keyword>
<sequence length="167" mass="18254">MFVRHCLCLLLLAGLTGCATTASQCKASDSSASLIGKLNCDYGGGYADEVRSSEQDLRAAQEQNRQFNQVYDELSALQASTRQDLQTQRRQQASLEQSLNGLLATLKKRHANKADVQQQIAGLEQRLKASQVAPASNASSAQVEARKQELKALQQQVSRLQLSLGYE</sequence>
<accession>A0A1B2FEB2</accession>
<proteinExistence type="predicted"/>
<evidence type="ECO:0000256" key="1">
    <source>
        <dbReference type="SAM" id="Coils"/>
    </source>
</evidence>
<gene>
    <name evidence="3" type="ORF">IEC33019_5074</name>
</gene>
<feature type="coiled-coil region" evidence="1">
    <location>
        <begin position="50"/>
        <end position="77"/>
    </location>
</feature>
<name>A0A1B2FEB2_PSEPU</name>